<accession>A0A4Z2GX44</accession>
<gene>
    <name evidence="2" type="ORF">EYF80_031695</name>
</gene>
<feature type="region of interest" description="Disordered" evidence="1">
    <location>
        <begin position="1"/>
        <end position="52"/>
    </location>
</feature>
<comment type="caution">
    <text evidence="2">The sequence shown here is derived from an EMBL/GenBank/DDBJ whole genome shotgun (WGS) entry which is preliminary data.</text>
</comment>
<protein>
    <submittedName>
        <fullName evidence="2">Uncharacterized protein</fullName>
    </submittedName>
</protein>
<keyword evidence="3" id="KW-1185">Reference proteome</keyword>
<dbReference type="EMBL" id="SRLO01000389">
    <property type="protein sequence ID" value="TNN58096.1"/>
    <property type="molecule type" value="Genomic_DNA"/>
</dbReference>
<evidence type="ECO:0000313" key="3">
    <source>
        <dbReference type="Proteomes" id="UP000314294"/>
    </source>
</evidence>
<evidence type="ECO:0000256" key="1">
    <source>
        <dbReference type="SAM" id="MobiDB-lite"/>
    </source>
</evidence>
<reference evidence="2 3" key="1">
    <citation type="submission" date="2019-03" db="EMBL/GenBank/DDBJ databases">
        <title>First draft genome of Liparis tanakae, snailfish: a comprehensive survey of snailfish specific genes.</title>
        <authorList>
            <person name="Kim W."/>
            <person name="Song I."/>
            <person name="Jeong J.-H."/>
            <person name="Kim D."/>
            <person name="Kim S."/>
            <person name="Ryu S."/>
            <person name="Song J.Y."/>
            <person name="Lee S.K."/>
        </authorList>
    </citation>
    <scope>NUCLEOTIDE SEQUENCE [LARGE SCALE GENOMIC DNA]</scope>
    <source>
        <tissue evidence="2">Muscle</tissue>
    </source>
</reference>
<name>A0A4Z2GX44_9TELE</name>
<dbReference type="Proteomes" id="UP000314294">
    <property type="component" value="Unassembled WGS sequence"/>
</dbReference>
<organism evidence="2 3">
    <name type="scientific">Liparis tanakae</name>
    <name type="common">Tanaka's snailfish</name>
    <dbReference type="NCBI Taxonomy" id="230148"/>
    <lineage>
        <taxon>Eukaryota</taxon>
        <taxon>Metazoa</taxon>
        <taxon>Chordata</taxon>
        <taxon>Craniata</taxon>
        <taxon>Vertebrata</taxon>
        <taxon>Euteleostomi</taxon>
        <taxon>Actinopterygii</taxon>
        <taxon>Neopterygii</taxon>
        <taxon>Teleostei</taxon>
        <taxon>Neoteleostei</taxon>
        <taxon>Acanthomorphata</taxon>
        <taxon>Eupercaria</taxon>
        <taxon>Perciformes</taxon>
        <taxon>Cottioidei</taxon>
        <taxon>Cottales</taxon>
        <taxon>Liparidae</taxon>
        <taxon>Liparis</taxon>
    </lineage>
</organism>
<proteinExistence type="predicted"/>
<sequence>MVGLERMTTLLPDSGQVSPLSRHCDHIKADSPASLPDLLRDTKQSDPEPPSTLPLSVVIVFLERTVRKEPDPFPSPSSEEKLRAEAWVRGRITCVALKARCGEPGALMGTGRTALLRKWSESELQKSKRTGERALLAPEDSGLLKGITVEEVRWTKYCEIFVKVPCGFRGGQSRFSVEADAERERCKADDRSFNWVQPFGITSTVTHLAAWTGRRSHSHLEAGDTGVTGVYGKAFYTKWKGRLRELNSAGLAIRLASPGTLGCCCSATMRLRSTGQAKQS</sequence>
<evidence type="ECO:0000313" key="2">
    <source>
        <dbReference type="EMBL" id="TNN58096.1"/>
    </source>
</evidence>
<dbReference type="AlphaFoldDB" id="A0A4Z2GX44"/>